<gene>
    <name evidence="2" type="primary">AVEN_195488_1</name>
    <name evidence="2" type="ORF">CEXT_515521</name>
</gene>
<protein>
    <submittedName>
        <fullName evidence="2">Uncharacterized protein</fullName>
    </submittedName>
</protein>
<evidence type="ECO:0000256" key="1">
    <source>
        <dbReference type="SAM" id="MobiDB-lite"/>
    </source>
</evidence>
<dbReference type="Proteomes" id="UP001054945">
    <property type="component" value="Unassembled WGS sequence"/>
</dbReference>
<dbReference type="AlphaFoldDB" id="A0AAV4RKC1"/>
<organism evidence="2 3">
    <name type="scientific">Caerostris extrusa</name>
    <name type="common">Bark spider</name>
    <name type="synonym">Caerostris bankana</name>
    <dbReference type="NCBI Taxonomy" id="172846"/>
    <lineage>
        <taxon>Eukaryota</taxon>
        <taxon>Metazoa</taxon>
        <taxon>Ecdysozoa</taxon>
        <taxon>Arthropoda</taxon>
        <taxon>Chelicerata</taxon>
        <taxon>Arachnida</taxon>
        <taxon>Araneae</taxon>
        <taxon>Araneomorphae</taxon>
        <taxon>Entelegynae</taxon>
        <taxon>Araneoidea</taxon>
        <taxon>Araneidae</taxon>
        <taxon>Caerostris</taxon>
    </lineage>
</organism>
<accession>A0AAV4RKC1</accession>
<evidence type="ECO:0000313" key="2">
    <source>
        <dbReference type="EMBL" id="GIY21009.1"/>
    </source>
</evidence>
<name>A0AAV4RKC1_CAEEX</name>
<comment type="caution">
    <text evidence="2">The sequence shown here is derived from an EMBL/GenBank/DDBJ whole genome shotgun (WGS) entry which is preliminary data.</text>
</comment>
<dbReference type="EMBL" id="BPLR01007956">
    <property type="protein sequence ID" value="GIY21009.1"/>
    <property type="molecule type" value="Genomic_DNA"/>
</dbReference>
<reference evidence="2 3" key="1">
    <citation type="submission" date="2021-06" db="EMBL/GenBank/DDBJ databases">
        <title>Caerostris extrusa draft genome.</title>
        <authorList>
            <person name="Kono N."/>
            <person name="Arakawa K."/>
        </authorList>
    </citation>
    <scope>NUCLEOTIDE SEQUENCE [LARGE SCALE GENOMIC DNA]</scope>
</reference>
<sequence length="117" mass="12923">MWTIIEVLCLQIFIPQHQPVLLPVPLPTVEKGVVQPFDTSIVPLEDSATLPIDSSRDPSVESVPAQSDMKTFNIHNFASKGLRNTATDSKEQLNPKPSNRKVVSKPSGVANPTFQRY</sequence>
<keyword evidence="3" id="KW-1185">Reference proteome</keyword>
<feature type="region of interest" description="Disordered" evidence="1">
    <location>
        <begin position="80"/>
        <end position="117"/>
    </location>
</feature>
<proteinExistence type="predicted"/>
<evidence type="ECO:0000313" key="3">
    <source>
        <dbReference type="Proteomes" id="UP001054945"/>
    </source>
</evidence>